<organism evidence="4 5">
    <name type="scientific">Mycolicibacterium fluoranthenivorans</name>
    <dbReference type="NCBI Taxonomy" id="258505"/>
    <lineage>
        <taxon>Bacteria</taxon>
        <taxon>Bacillati</taxon>
        <taxon>Actinomycetota</taxon>
        <taxon>Actinomycetes</taxon>
        <taxon>Mycobacteriales</taxon>
        <taxon>Mycobacteriaceae</taxon>
        <taxon>Mycolicibacterium</taxon>
    </lineage>
</organism>
<reference evidence="5" key="1">
    <citation type="submission" date="2016-10" db="EMBL/GenBank/DDBJ databases">
        <authorList>
            <person name="Varghese N."/>
            <person name="Submissions S."/>
        </authorList>
    </citation>
    <scope>NUCLEOTIDE SEQUENCE [LARGE SCALE GENOMIC DNA]</scope>
    <source>
        <strain evidence="5">UNC267MFSha1.1M11</strain>
    </source>
</reference>
<evidence type="ECO:0000313" key="6">
    <source>
        <dbReference type="Proteomes" id="UP000515498"/>
    </source>
</evidence>
<accession>A0A1G4WMT6</accession>
<feature type="region of interest" description="Disordered" evidence="1">
    <location>
        <begin position="32"/>
        <end position="56"/>
    </location>
</feature>
<reference evidence="3 6" key="3">
    <citation type="submission" date="2020-07" db="EMBL/GenBank/DDBJ databases">
        <title>Draft genome sequence of four isobutane-metabolizing strains capable of cometabolically degrading diverse ether contaminants.</title>
        <authorList>
            <person name="Chen W."/>
            <person name="Faulkner N."/>
            <person name="Smith C."/>
            <person name="Hyman M."/>
        </authorList>
    </citation>
    <scope>NUCLEOTIDE SEQUENCE [LARGE SCALE GENOMIC DNA]</scope>
    <source>
        <strain evidence="3 6">2A</strain>
    </source>
</reference>
<protein>
    <submittedName>
        <fullName evidence="4">Uncharacterized protein</fullName>
    </submittedName>
</protein>
<sequence>MTTIARRIAAGIVLAAAPTMIALGVAGSADAQTGFPYQGNAPQPGTSVHHHHQSHR</sequence>
<evidence type="ECO:0000313" key="5">
    <source>
        <dbReference type="Proteomes" id="UP000199707"/>
    </source>
</evidence>
<dbReference type="EMBL" id="CP059894">
    <property type="protein sequence ID" value="QNJ94486.1"/>
    <property type="molecule type" value="Genomic_DNA"/>
</dbReference>
<evidence type="ECO:0000256" key="2">
    <source>
        <dbReference type="SAM" id="SignalP"/>
    </source>
</evidence>
<reference evidence="4" key="2">
    <citation type="submission" date="2016-10" db="EMBL/GenBank/DDBJ databases">
        <authorList>
            <person name="de Groot N.N."/>
        </authorList>
    </citation>
    <scope>NUCLEOTIDE SEQUENCE [LARGE SCALE GENOMIC DNA]</scope>
    <source>
        <strain evidence="4">UNC267MFSha1.1M11</strain>
    </source>
</reference>
<dbReference type="Proteomes" id="UP000515498">
    <property type="component" value="Chromosome"/>
</dbReference>
<dbReference type="EMBL" id="FMUB01000008">
    <property type="protein sequence ID" value="SCX25961.1"/>
    <property type="molecule type" value="Genomic_DNA"/>
</dbReference>
<proteinExistence type="predicted"/>
<evidence type="ECO:0000313" key="4">
    <source>
        <dbReference type="EMBL" id="SCX25961.1"/>
    </source>
</evidence>
<evidence type="ECO:0000313" key="3">
    <source>
        <dbReference type="EMBL" id="QNJ94486.1"/>
    </source>
</evidence>
<dbReference type="AlphaFoldDB" id="A0A1G4WMT6"/>
<gene>
    <name evidence="3" type="ORF">HZU40_09595</name>
    <name evidence="4" type="ORF">SAMN02799620_04003</name>
</gene>
<dbReference type="RefSeq" id="WP_170847338.1">
    <property type="nucleotide sequence ID" value="NZ_CP059894.1"/>
</dbReference>
<dbReference type="Proteomes" id="UP000199707">
    <property type="component" value="Unassembled WGS sequence"/>
</dbReference>
<feature type="chain" id="PRO_5036018736" evidence="2">
    <location>
        <begin position="32"/>
        <end position="56"/>
    </location>
</feature>
<feature type="signal peptide" evidence="2">
    <location>
        <begin position="1"/>
        <end position="31"/>
    </location>
</feature>
<evidence type="ECO:0000256" key="1">
    <source>
        <dbReference type="SAM" id="MobiDB-lite"/>
    </source>
</evidence>
<keyword evidence="2" id="KW-0732">Signal</keyword>
<dbReference type="STRING" id="1502745.SAMN02799620_04003"/>
<dbReference type="KEGG" id="mflu:HZU40_09595"/>
<name>A0A1G4WMT6_9MYCO</name>